<accession>A0A218YUL3</accession>
<evidence type="ECO:0000256" key="1">
    <source>
        <dbReference type="SAM" id="MobiDB-lite"/>
    </source>
</evidence>
<dbReference type="EMBL" id="MZNU01000373">
    <property type="protein sequence ID" value="OWO98938.1"/>
    <property type="molecule type" value="Genomic_DNA"/>
</dbReference>
<proteinExistence type="predicted"/>
<protein>
    <submittedName>
        <fullName evidence="2">Uncharacterized protein</fullName>
    </submittedName>
</protein>
<dbReference type="Proteomes" id="UP000242519">
    <property type="component" value="Unassembled WGS sequence"/>
</dbReference>
<dbReference type="InParanoid" id="A0A218YUL3"/>
<reference evidence="2 3" key="1">
    <citation type="submission" date="2017-04" db="EMBL/GenBank/DDBJ databases">
        <title>Draft genome sequence of Marssonina coronaria NL1: causal agent of apple blotch.</title>
        <authorList>
            <person name="Cheng Q."/>
        </authorList>
    </citation>
    <scope>NUCLEOTIDE SEQUENCE [LARGE SCALE GENOMIC DNA]</scope>
    <source>
        <strain evidence="2 3">NL1</strain>
    </source>
</reference>
<keyword evidence="3" id="KW-1185">Reference proteome</keyword>
<evidence type="ECO:0000313" key="3">
    <source>
        <dbReference type="Proteomes" id="UP000242519"/>
    </source>
</evidence>
<gene>
    <name evidence="2" type="ORF">B2J93_6088</name>
</gene>
<organism evidence="2 3">
    <name type="scientific">Diplocarpon coronariae</name>
    <dbReference type="NCBI Taxonomy" id="2795749"/>
    <lineage>
        <taxon>Eukaryota</taxon>
        <taxon>Fungi</taxon>
        <taxon>Dikarya</taxon>
        <taxon>Ascomycota</taxon>
        <taxon>Pezizomycotina</taxon>
        <taxon>Leotiomycetes</taxon>
        <taxon>Helotiales</taxon>
        <taxon>Drepanopezizaceae</taxon>
        <taxon>Diplocarpon</taxon>
    </lineage>
</organism>
<feature type="region of interest" description="Disordered" evidence="1">
    <location>
        <begin position="24"/>
        <end position="70"/>
    </location>
</feature>
<comment type="caution">
    <text evidence="2">The sequence shown here is derived from an EMBL/GenBank/DDBJ whole genome shotgun (WGS) entry which is preliminary data.</text>
</comment>
<sequence>MTLAVQAPQTVAAMKSEEFICSGTPLRRPERGAALHGSAAEGGSPKRLGSLNPAQSQQMIPSIPPPKDEI</sequence>
<dbReference type="AlphaFoldDB" id="A0A218YUL3"/>
<evidence type="ECO:0000313" key="2">
    <source>
        <dbReference type="EMBL" id="OWO98938.1"/>
    </source>
</evidence>
<name>A0A218YUL3_9HELO</name>